<dbReference type="Proteomes" id="UP000524535">
    <property type="component" value="Unassembled WGS sequence"/>
</dbReference>
<evidence type="ECO:0000313" key="6">
    <source>
        <dbReference type="EMBL" id="MBB4447753.1"/>
    </source>
</evidence>
<accession>A0A7W6V0L0</accession>
<dbReference type="Proteomes" id="UP000576087">
    <property type="component" value="Unassembled WGS sequence"/>
</dbReference>
<dbReference type="PANTHER" id="PTHR43794:SF11">
    <property type="entry name" value="AMIDOHYDROLASE-RELATED DOMAIN-CONTAINING PROTEIN"/>
    <property type="match status" value="1"/>
</dbReference>
<keyword evidence="2 6" id="KW-0378">Hydrolase</keyword>
<dbReference type="SUPFAM" id="SSF51556">
    <property type="entry name" value="Metallo-dependent hydrolases"/>
    <property type="match status" value="1"/>
</dbReference>
<proteinExistence type="inferred from homology"/>
<dbReference type="InterPro" id="IPR032466">
    <property type="entry name" value="Metal_Hydrolase"/>
</dbReference>
<dbReference type="GO" id="GO:0016810">
    <property type="term" value="F:hydrolase activity, acting on carbon-nitrogen (but not peptide) bonds"/>
    <property type="evidence" value="ECO:0007669"/>
    <property type="project" value="InterPro"/>
</dbReference>
<protein>
    <submittedName>
        <fullName evidence="6">Cytosine/adenosine deaminase-related metal-dependent hydrolase</fullName>
    </submittedName>
</protein>
<organism evidence="6 9">
    <name type="scientific">Aliirhizobium cellulosilyticum</name>
    <dbReference type="NCBI Taxonomy" id="393664"/>
    <lineage>
        <taxon>Bacteria</taxon>
        <taxon>Pseudomonadati</taxon>
        <taxon>Pseudomonadota</taxon>
        <taxon>Alphaproteobacteria</taxon>
        <taxon>Hyphomicrobiales</taxon>
        <taxon>Rhizobiaceae</taxon>
        <taxon>Aliirhizobium</taxon>
    </lineage>
</organism>
<dbReference type="Gene3D" id="2.30.40.10">
    <property type="entry name" value="Urease, subunit C, domain 1"/>
    <property type="match status" value="1"/>
</dbReference>
<reference evidence="7 8" key="1">
    <citation type="submission" date="2020-08" db="EMBL/GenBank/DDBJ databases">
        <title>Genomic Encyclopedia of Type Strains, Phase IV (KMG-V): Genome sequencing to study the core and pangenomes of soil and plant-associated prokaryotes.</title>
        <authorList>
            <person name="Whitman W."/>
        </authorList>
    </citation>
    <scope>NUCLEOTIDE SEQUENCE [LARGE SCALE GENOMIC DNA]</scope>
    <source>
        <strain evidence="5 8">SEMIA 444</strain>
        <strain evidence="4 7">SEMIA 448</strain>
        <strain evidence="6 9">SEMIA 452</strain>
    </source>
</reference>
<name>A0A7W6V0L0_9HYPH</name>
<dbReference type="PANTHER" id="PTHR43794">
    <property type="entry name" value="AMINOHYDROLASE SSNA-RELATED"/>
    <property type="match status" value="1"/>
</dbReference>
<evidence type="ECO:0000313" key="9">
    <source>
        <dbReference type="Proteomes" id="UP000576087"/>
    </source>
</evidence>
<dbReference type="EMBL" id="JACIGW010000004">
    <property type="protein sequence ID" value="MBB4350130.1"/>
    <property type="molecule type" value="Genomic_DNA"/>
</dbReference>
<dbReference type="InterPro" id="IPR050287">
    <property type="entry name" value="MTA/SAH_deaminase"/>
</dbReference>
<comment type="similarity">
    <text evidence="1">Belongs to the metallo-dependent hydrolases superfamily. ATZ/TRZ family.</text>
</comment>
<dbReference type="SUPFAM" id="SSF51338">
    <property type="entry name" value="Composite domain of metallo-dependent hydrolases"/>
    <property type="match status" value="1"/>
</dbReference>
<sequence length="471" mass="50254">MPQVPQKATGTTAVYGSYVLVREEGLPVVKRDQWVVIEGDRIAAVSASRPASADHVLDRPGRFILPGLLNLHNHCFSEAVARTHAEDGGGRKNSQSVVYSVLLPLTKSGIDILTPEERMAIGRLGILQLLKGGATTVMEPFRNGIPEMFDAALEMGLRFYGAPYLFSSANPKADAKGVVQYDVADASGSDSERDLATWNTIHGKWHGLDGGRIQVTMSPHATDTCDPDLLRAAHARARELGVQVTTHLAQSVREVEVIGQRYDGRTPAEYLDWLGLLGPDLLAAHCIACSDTDLDLMAKRDMTVLNCPRVFARTGKTAAFSRFAEKGIRTVVGTDGYNMDLLGEINAAAMISKIVSGDATVASSPTMIDAVTAQAAAAIKRPDLGEIRPGATADLTIVDMTHPHLQPLFDPMKALVALANRANIDSVIVDGRVLVENGGYTLGDEAAITAAGSAAIARIWDLPEARAAFAS</sequence>
<dbReference type="AlphaFoldDB" id="A0A7W6V0L0"/>
<dbReference type="Proteomes" id="UP000520770">
    <property type="component" value="Unassembled WGS sequence"/>
</dbReference>
<evidence type="ECO:0000256" key="1">
    <source>
        <dbReference type="ARBA" id="ARBA00006745"/>
    </source>
</evidence>
<feature type="domain" description="Amidohydrolase-related" evidence="3">
    <location>
        <begin position="63"/>
        <end position="433"/>
    </location>
</feature>
<dbReference type="EMBL" id="JACIGY010000005">
    <property type="protein sequence ID" value="MBB4413309.1"/>
    <property type="molecule type" value="Genomic_DNA"/>
</dbReference>
<comment type="caution">
    <text evidence="6">The sequence shown here is derived from an EMBL/GenBank/DDBJ whole genome shotgun (WGS) entry which is preliminary data.</text>
</comment>
<dbReference type="InterPro" id="IPR011059">
    <property type="entry name" value="Metal-dep_hydrolase_composite"/>
</dbReference>
<evidence type="ECO:0000313" key="4">
    <source>
        <dbReference type="EMBL" id="MBB4350130.1"/>
    </source>
</evidence>
<evidence type="ECO:0000313" key="5">
    <source>
        <dbReference type="EMBL" id="MBB4413309.1"/>
    </source>
</evidence>
<evidence type="ECO:0000256" key="2">
    <source>
        <dbReference type="ARBA" id="ARBA00022801"/>
    </source>
</evidence>
<gene>
    <name evidence="5" type="ORF">GGE31_003835</name>
    <name evidence="4" type="ORF">GGE33_003893</name>
    <name evidence="6" type="ORF">GGE35_003588</name>
</gene>
<evidence type="ECO:0000313" key="8">
    <source>
        <dbReference type="Proteomes" id="UP000524535"/>
    </source>
</evidence>
<keyword evidence="8" id="KW-1185">Reference proteome</keyword>
<dbReference type="EMBL" id="JACIHM010000005">
    <property type="protein sequence ID" value="MBB4447753.1"/>
    <property type="molecule type" value="Genomic_DNA"/>
</dbReference>
<dbReference type="InterPro" id="IPR006680">
    <property type="entry name" value="Amidohydro-rel"/>
</dbReference>
<evidence type="ECO:0000259" key="3">
    <source>
        <dbReference type="Pfam" id="PF01979"/>
    </source>
</evidence>
<evidence type="ECO:0000313" key="7">
    <source>
        <dbReference type="Proteomes" id="UP000520770"/>
    </source>
</evidence>
<dbReference type="RefSeq" id="WP_183826529.1">
    <property type="nucleotide sequence ID" value="NZ_JACIGW010000004.1"/>
</dbReference>
<dbReference type="Gene3D" id="3.20.20.140">
    <property type="entry name" value="Metal-dependent hydrolases"/>
    <property type="match status" value="1"/>
</dbReference>
<dbReference type="Pfam" id="PF01979">
    <property type="entry name" value="Amidohydro_1"/>
    <property type="match status" value="1"/>
</dbReference>